<feature type="transmembrane region" description="Helical" evidence="7">
    <location>
        <begin position="139"/>
        <end position="160"/>
    </location>
</feature>
<dbReference type="InterPro" id="IPR006037">
    <property type="entry name" value="RCK_C"/>
</dbReference>
<dbReference type="Proteomes" id="UP000885822">
    <property type="component" value="Unassembled WGS sequence"/>
</dbReference>
<dbReference type="GO" id="GO:0008324">
    <property type="term" value="F:monoatomic cation transmembrane transporter activity"/>
    <property type="evidence" value="ECO:0007669"/>
    <property type="project" value="InterPro"/>
</dbReference>
<dbReference type="AlphaFoldDB" id="A0A831NY12"/>
<evidence type="ECO:0000256" key="2">
    <source>
        <dbReference type="ARBA" id="ARBA00022448"/>
    </source>
</evidence>
<keyword evidence="3 7" id="KW-0812">Transmembrane</keyword>
<dbReference type="InterPro" id="IPR036721">
    <property type="entry name" value="RCK_C_sf"/>
</dbReference>
<feature type="transmembrane region" description="Helical" evidence="7">
    <location>
        <begin position="532"/>
        <end position="549"/>
    </location>
</feature>
<feature type="domain" description="RCK C-terminal" evidence="8">
    <location>
        <begin position="300"/>
        <end position="384"/>
    </location>
</feature>
<dbReference type="Gene3D" id="3.30.70.1450">
    <property type="entry name" value="Regulator of K+ conductance, C-terminal domain"/>
    <property type="match status" value="2"/>
</dbReference>
<name>A0A831NY12_9GAMM</name>
<keyword evidence="2" id="KW-0813">Transport</keyword>
<dbReference type="GO" id="GO:0005886">
    <property type="term" value="C:plasma membrane"/>
    <property type="evidence" value="ECO:0007669"/>
    <property type="project" value="TreeGrafter"/>
</dbReference>
<accession>A0A831NY12</accession>
<dbReference type="Pfam" id="PF03600">
    <property type="entry name" value="CitMHS"/>
    <property type="match status" value="1"/>
</dbReference>
<dbReference type="InterPro" id="IPR004680">
    <property type="entry name" value="Cit_transptr-like_dom"/>
</dbReference>
<dbReference type="GO" id="GO:0006813">
    <property type="term" value="P:potassium ion transport"/>
    <property type="evidence" value="ECO:0007669"/>
    <property type="project" value="InterPro"/>
</dbReference>
<reference evidence="9" key="1">
    <citation type="journal article" date="2020" name="mSystems">
        <title>Genome- and Community-Level Interaction Insights into Carbon Utilization and Element Cycling Functions of Hydrothermarchaeota in Hydrothermal Sediment.</title>
        <authorList>
            <person name="Zhou Z."/>
            <person name="Liu Y."/>
            <person name="Xu W."/>
            <person name="Pan J."/>
            <person name="Luo Z.H."/>
            <person name="Li M."/>
        </authorList>
    </citation>
    <scope>NUCLEOTIDE SEQUENCE [LARGE SCALE GENOMIC DNA]</scope>
    <source>
        <strain evidence="9">HyVt-26</strain>
    </source>
</reference>
<dbReference type="PROSITE" id="PS51202">
    <property type="entry name" value="RCK_C"/>
    <property type="match status" value="2"/>
</dbReference>
<feature type="transmembrane region" description="Helical" evidence="7">
    <location>
        <begin position="28"/>
        <end position="44"/>
    </location>
</feature>
<organism evidence="9">
    <name type="scientific">Thiolapillus brandeum</name>
    <dbReference type="NCBI Taxonomy" id="1076588"/>
    <lineage>
        <taxon>Bacteria</taxon>
        <taxon>Pseudomonadati</taxon>
        <taxon>Pseudomonadota</taxon>
        <taxon>Gammaproteobacteria</taxon>
        <taxon>Chromatiales</taxon>
        <taxon>Sedimenticolaceae</taxon>
        <taxon>Thiolapillus</taxon>
    </lineage>
</organism>
<feature type="transmembrane region" description="Helical" evidence="7">
    <location>
        <begin position="570"/>
        <end position="590"/>
    </location>
</feature>
<dbReference type="Pfam" id="PF02080">
    <property type="entry name" value="TrkA_C"/>
    <property type="match status" value="2"/>
</dbReference>
<feature type="transmembrane region" description="Helical" evidence="7">
    <location>
        <begin position="5"/>
        <end position="22"/>
    </location>
</feature>
<evidence type="ECO:0000256" key="3">
    <source>
        <dbReference type="ARBA" id="ARBA00022692"/>
    </source>
</evidence>
<feature type="transmembrane region" description="Helical" evidence="7">
    <location>
        <begin position="402"/>
        <end position="435"/>
    </location>
</feature>
<gene>
    <name evidence="9" type="ORF">ENG92_02575</name>
</gene>
<dbReference type="PANTHER" id="PTHR43652">
    <property type="entry name" value="BASIC AMINO ACID ANTIPORTER YFCC-RELATED"/>
    <property type="match status" value="1"/>
</dbReference>
<feature type="transmembrane region" description="Helical" evidence="7">
    <location>
        <begin position="56"/>
        <end position="74"/>
    </location>
</feature>
<dbReference type="EMBL" id="DRCV01000115">
    <property type="protein sequence ID" value="HDK37886.1"/>
    <property type="molecule type" value="Genomic_DNA"/>
</dbReference>
<keyword evidence="4" id="KW-0677">Repeat</keyword>
<feature type="transmembrane region" description="Helical" evidence="7">
    <location>
        <begin position="447"/>
        <end position="465"/>
    </location>
</feature>
<feature type="transmembrane region" description="Helical" evidence="7">
    <location>
        <begin position="180"/>
        <end position="200"/>
    </location>
</feature>
<dbReference type="PANTHER" id="PTHR43652:SF2">
    <property type="entry name" value="BASIC AMINO ACID ANTIPORTER YFCC-RELATED"/>
    <property type="match status" value="1"/>
</dbReference>
<sequence length="592" mass="63604">MTTDQILLFSLLFFVFVFLIWGRWRYDLVAFVALISALLMGIVPREQAFSGFGHPATIIIALVLIVSKGLSNSGAIELIARQISRFGASLQKHIAAMATISAALSAVMNNVAALAMLMPVDIQAATKAKRSPSLTLMPLSFASILGGLITLIGTPPNIIIAEFRQTALGESFGMFDFTPVGLACAVIGVLFVATIGWRLLPARLATLDSSQELLDISGYIAELHVPEDSPAIGQRVRDLDKISDENDVAIIGLVRRGKRLPGQARLAEIRKGDILVVDASPKAMDQFVGQLKLEYSTKGSESSPLSSEDMALWEVVVPEGARIEGRTAQSLQLQYRHGVTLLGVSRQGEQFRERVRHLPIKEGDVLLLYGASDSLPEISSWLGVLPLAGRSLDLIKRHKAWLAVGLFATAILAASLDLVYLPVALAAVVIGYILFNIVQARHVYNSVEWPVIVLLGSMIPIGSALESSGGTALIADAITTLSAGYSPVVVLTLLMVVTMTLSDVMNNTATAVIAAPIAVDIANRLGVNPDPFLMVVAVAASCAFLTPIGHKNNTLIMGPGGYRFGDYWRMGLPLEILIILVSIPMIMWVWPL</sequence>
<evidence type="ECO:0000256" key="6">
    <source>
        <dbReference type="ARBA" id="ARBA00023136"/>
    </source>
</evidence>
<comment type="caution">
    <text evidence="9">The sequence shown here is derived from an EMBL/GenBank/DDBJ whole genome shotgun (WGS) entry which is preliminary data.</text>
</comment>
<dbReference type="InterPro" id="IPR051679">
    <property type="entry name" value="DASS-Related_Transporters"/>
</dbReference>
<evidence type="ECO:0000259" key="8">
    <source>
        <dbReference type="PROSITE" id="PS51202"/>
    </source>
</evidence>
<evidence type="ECO:0000256" key="4">
    <source>
        <dbReference type="ARBA" id="ARBA00022737"/>
    </source>
</evidence>
<feature type="transmembrane region" description="Helical" evidence="7">
    <location>
        <begin position="94"/>
        <end position="118"/>
    </location>
</feature>
<evidence type="ECO:0000256" key="5">
    <source>
        <dbReference type="ARBA" id="ARBA00022989"/>
    </source>
</evidence>
<protein>
    <submittedName>
        <fullName evidence="9">TRAP transporter large permease subunit</fullName>
    </submittedName>
</protein>
<keyword evidence="5 7" id="KW-1133">Transmembrane helix</keyword>
<keyword evidence="6 7" id="KW-0472">Membrane</keyword>
<feature type="domain" description="RCK C-terminal" evidence="8">
    <location>
        <begin position="208"/>
        <end position="293"/>
    </location>
</feature>
<feature type="transmembrane region" description="Helical" evidence="7">
    <location>
        <begin position="477"/>
        <end position="497"/>
    </location>
</feature>
<dbReference type="SUPFAM" id="SSF116726">
    <property type="entry name" value="TrkA C-terminal domain-like"/>
    <property type="match status" value="2"/>
</dbReference>
<proteinExistence type="predicted"/>
<evidence type="ECO:0000256" key="1">
    <source>
        <dbReference type="ARBA" id="ARBA00004141"/>
    </source>
</evidence>
<evidence type="ECO:0000256" key="7">
    <source>
        <dbReference type="SAM" id="Phobius"/>
    </source>
</evidence>
<dbReference type="CDD" id="cd01115">
    <property type="entry name" value="SLC13_permease"/>
    <property type="match status" value="1"/>
</dbReference>
<comment type="subcellular location">
    <subcellularLocation>
        <location evidence="1">Membrane</location>
        <topology evidence="1">Multi-pass membrane protein</topology>
    </subcellularLocation>
</comment>
<evidence type="ECO:0000313" key="9">
    <source>
        <dbReference type="EMBL" id="HDK37886.1"/>
    </source>
</evidence>